<keyword evidence="2" id="KW-1185">Reference proteome</keyword>
<dbReference type="RefSeq" id="WP_187658985.1">
    <property type="nucleotide sequence ID" value="NZ_JACTAB010000001.1"/>
</dbReference>
<organism evidence="1 2">
    <name type="scientific">Flavobacterium buctense</name>
    <dbReference type="NCBI Taxonomy" id="1648146"/>
    <lineage>
        <taxon>Bacteria</taxon>
        <taxon>Pseudomonadati</taxon>
        <taxon>Bacteroidota</taxon>
        <taxon>Flavobacteriia</taxon>
        <taxon>Flavobacteriales</taxon>
        <taxon>Flavobacteriaceae</taxon>
        <taxon>Flavobacterium</taxon>
    </lineage>
</organism>
<dbReference type="Proteomes" id="UP001491349">
    <property type="component" value="Unassembled WGS sequence"/>
</dbReference>
<protein>
    <submittedName>
        <fullName evidence="1">Uncharacterized protein</fullName>
    </submittedName>
</protein>
<reference evidence="1 2" key="1">
    <citation type="submission" date="2024-04" db="EMBL/GenBank/DDBJ databases">
        <title>draft genome sequnece of Flavobacterium buctense JCM 30750.</title>
        <authorList>
            <person name="Kim D.-U."/>
        </authorList>
    </citation>
    <scope>NUCLEOTIDE SEQUENCE [LARGE SCALE GENOMIC DNA]</scope>
    <source>
        <strain evidence="1 2">JCM 30750</strain>
    </source>
</reference>
<dbReference type="EMBL" id="JBBPCB010000001">
    <property type="protein sequence ID" value="MEK8178837.1"/>
    <property type="molecule type" value="Genomic_DNA"/>
</dbReference>
<sequence>MKNSFFPQAESLLVVWATNYQEKIATHATTLGLSPTEVANEQALCQAIIDAVNAVNNQKNIYKASLETRDNTISVQGGELRFGIARHKVNPAYTESIGQDLGIISTGDEFNAATYKPIIIGELFGGNVRIRFKKMGVDGINIYRRQKGTSTFTFLSRATRSPFEHHPTLAEPNKPEHWEYRAFGVIGDVEIGLASDIVEIIFGE</sequence>
<evidence type="ECO:0000313" key="2">
    <source>
        <dbReference type="Proteomes" id="UP001491349"/>
    </source>
</evidence>
<accession>A0ABU9DYS8</accession>
<gene>
    <name evidence="1" type="ORF">WMW71_00670</name>
</gene>
<name>A0ABU9DYS8_9FLAO</name>
<comment type="caution">
    <text evidence="1">The sequence shown here is derived from an EMBL/GenBank/DDBJ whole genome shotgun (WGS) entry which is preliminary data.</text>
</comment>
<evidence type="ECO:0000313" key="1">
    <source>
        <dbReference type="EMBL" id="MEK8178837.1"/>
    </source>
</evidence>
<proteinExistence type="predicted"/>